<evidence type="ECO:0000313" key="1">
    <source>
        <dbReference type="EMBL" id="KAK9126204.1"/>
    </source>
</evidence>
<comment type="caution">
    <text evidence="1">The sequence shown here is derived from an EMBL/GenBank/DDBJ whole genome shotgun (WGS) entry which is preliminary data.</text>
</comment>
<evidence type="ECO:0000313" key="2">
    <source>
        <dbReference type="Proteomes" id="UP001419268"/>
    </source>
</evidence>
<dbReference type="EMBL" id="JBBNAG010000006">
    <property type="protein sequence ID" value="KAK9126204.1"/>
    <property type="molecule type" value="Genomic_DNA"/>
</dbReference>
<gene>
    <name evidence="1" type="ORF">Scep_015050</name>
</gene>
<organism evidence="1 2">
    <name type="scientific">Stephania cephalantha</name>
    <dbReference type="NCBI Taxonomy" id="152367"/>
    <lineage>
        <taxon>Eukaryota</taxon>
        <taxon>Viridiplantae</taxon>
        <taxon>Streptophyta</taxon>
        <taxon>Embryophyta</taxon>
        <taxon>Tracheophyta</taxon>
        <taxon>Spermatophyta</taxon>
        <taxon>Magnoliopsida</taxon>
        <taxon>Ranunculales</taxon>
        <taxon>Menispermaceae</taxon>
        <taxon>Menispermoideae</taxon>
        <taxon>Cissampelideae</taxon>
        <taxon>Stephania</taxon>
    </lineage>
</organism>
<keyword evidence="2" id="KW-1185">Reference proteome</keyword>
<accession>A0AAP0P118</accession>
<proteinExistence type="predicted"/>
<dbReference type="AlphaFoldDB" id="A0AAP0P118"/>
<name>A0AAP0P118_9MAGN</name>
<protein>
    <submittedName>
        <fullName evidence="1">Uncharacterized protein</fullName>
    </submittedName>
</protein>
<dbReference type="Proteomes" id="UP001419268">
    <property type="component" value="Unassembled WGS sequence"/>
</dbReference>
<reference evidence="1 2" key="1">
    <citation type="submission" date="2024-01" db="EMBL/GenBank/DDBJ databases">
        <title>Genome assemblies of Stephania.</title>
        <authorList>
            <person name="Yang L."/>
        </authorList>
    </citation>
    <scope>NUCLEOTIDE SEQUENCE [LARGE SCALE GENOMIC DNA]</scope>
    <source>
        <strain evidence="1">JXDWG</strain>
        <tissue evidence="1">Leaf</tissue>
    </source>
</reference>
<sequence length="124" mass="13885">MRRKLARQRSQQCAAIGWQMVIYDDKQRQQRRTIGSWRGDASGAVVQQRYGGGGRWRRQRRMTRCRDFDVGAVSGPAGTCRRAGPYQVKGSGALTERILGCPQLLVALRASALGVMAEFLPLYK</sequence>